<comment type="catalytic activity">
    <reaction evidence="4">
        <text>N-succinyl-L-glutamate 5-semialdehyde + NAD(+) + H2O = N-succinyl-L-glutamate + NADH + 2 H(+)</text>
        <dbReference type="Rhea" id="RHEA:10812"/>
        <dbReference type="ChEBI" id="CHEBI:15377"/>
        <dbReference type="ChEBI" id="CHEBI:15378"/>
        <dbReference type="ChEBI" id="CHEBI:57540"/>
        <dbReference type="ChEBI" id="CHEBI:57945"/>
        <dbReference type="ChEBI" id="CHEBI:58520"/>
        <dbReference type="ChEBI" id="CHEBI:58763"/>
        <dbReference type="EC" id="1.2.1.71"/>
    </reaction>
</comment>
<comment type="pathway">
    <text evidence="4">Amino-acid degradation; L-arginine degradation via AST pathway; L-glutamate and succinate from L-arginine: step 4/5.</text>
</comment>
<accession>A0A917Z888</accession>
<dbReference type="AlphaFoldDB" id="A0A917Z888"/>
<feature type="binding site" evidence="4">
    <location>
        <begin position="224"/>
        <end position="229"/>
    </location>
    <ligand>
        <name>NAD(+)</name>
        <dbReference type="ChEBI" id="CHEBI:57540"/>
    </ligand>
</feature>
<dbReference type="InterPro" id="IPR016160">
    <property type="entry name" value="Ald_DH_CS_CYS"/>
</dbReference>
<dbReference type="EMBL" id="BMLT01000002">
    <property type="protein sequence ID" value="GGO77829.1"/>
    <property type="molecule type" value="Genomic_DNA"/>
</dbReference>
<protein>
    <recommendedName>
        <fullName evidence="4">N-succinylglutamate 5-semialdehyde dehydrogenase</fullName>
        <ecNumber evidence="4">1.2.1.71</ecNumber>
    </recommendedName>
    <alternativeName>
        <fullName evidence="4">Succinylglutamic semialdehyde dehydrogenase</fullName>
        <shortName evidence="4">SGSD</shortName>
    </alternativeName>
</protein>
<evidence type="ECO:0000256" key="5">
    <source>
        <dbReference type="PROSITE-ProRule" id="PRU10007"/>
    </source>
</evidence>
<dbReference type="Gene3D" id="3.40.605.10">
    <property type="entry name" value="Aldehyde Dehydrogenase, Chain A, domain 1"/>
    <property type="match status" value="1"/>
</dbReference>
<dbReference type="Proteomes" id="UP000599578">
    <property type="component" value="Unassembled WGS sequence"/>
</dbReference>
<feature type="active site" evidence="4 5">
    <location>
        <position position="247"/>
    </location>
</feature>
<dbReference type="InterPro" id="IPR016161">
    <property type="entry name" value="Ald_DH/histidinol_DH"/>
</dbReference>
<keyword evidence="8" id="KW-1185">Reference proteome</keyword>
<dbReference type="PANTHER" id="PTHR11699">
    <property type="entry name" value="ALDEHYDE DEHYDROGENASE-RELATED"/>
    <property type="match status" value="1"/>
</dbReference>
<dbReference type="EC" id="1.2.1.71" evidence="4"/>
<reference evidence="7 8" key="1">
    <citation type="journal article" date="2014" name="Int. J. Syst. Evol. Microbiol.">
        <title>Complete genome sequence of Corynebacterium casei LMG S-19264T (=DSM 44701T), isolated from a smear-ripened cheese.</title>
        <authorList>
            <consortium name="US DOE Joint Genome Institute (JGI-PGF)"/>
            <person name="Walter F."/>
            <person name="Albersmeier A."/>
            <person name="Kalinowski J."/>
            <person name="Ruckert C."/>
        </authorList>
    </citation>
    <scope>NUCLEOTIDE SEQUENCE [LARGE SCALE GENOMIC DNA]</scope>
    <source>
        <strain evidence="7 8">CGMCC 1.7286</strain>
    </source>
</reference>
<dbReference type="PROSITE" id="PS00687">
    <property type="entry name" value="ALDEHYDE_DEHYDR_GLU"/>
    <property type="match status" value="1"/>
</dbReference>
<dbReference type="CDD" id="cd07095">
    <property type="entry name" value="ALDH_SGSD_AstD"/>
    <property type="match status" value="1"/>
</dbReference>
<dbReference type="Pfam" id="PF00171">
    <property type="entry name" value="Aldedh"/>
    <property type="match status" value="1"/>
</dbReference>
<dbReference type="GO" id="GO:0019545">
    <property type="term" value="P:L-arginine catabolic process to succinate"/>
    <property type="evidence" value="ECO:0007669"/>
    <property type="project" value="UniProtKB-UniRule"/>
</dbReference>
<dbReference type="InterPro" id="IPR017649">
    <property type="entry name" value="SuccinylGlu_semiald_DH_AstD"/>
</dbReference>
<keyword evidence="3 4" id="KW-0520">NAD</keyword>
<dbReference type="InterPro" id="IPR015590">
    <property type="entry name" value="Aldehyde_DH_dom"/>
</dbReference>
<dbReference type="SUPFAM" id="SSF53720">
    <property type="entry name" value="ALDH-like"/>
    <property type="match status" value="1"/>
</dbReference>
<feature type="active site" evidence="4">
    <location>
        <position position="281"/>
    </location>
</feature>
<dbReference type="PROSITE" id="PS00070">
    <property type="entry name" value="ALDEHYDE_DEHYDR_CYS"/>
    <property type="match status" value="1"/>
</dbReference>
<evidence type="ECO:0000256" key="2">
    <source>
        <dbReference type="ARBA" id="ARBA00023002"/>
    </source>
</evidence>
<dbReference type="RefSeq" id="WP_188858628.1">
    <property type="nucleotide sequence ID" value="NZ_BMLT01000002.1"/>
</dbReference>
<dbReference type="GO" id="GO:0019544">
    <property type="term" value="P:L-arginine catabolic process to L-glutamate"/>
    <property type="evidence" value="ECO:0007669"/>
    <property type="project" value="UniProtKB-UniRule"/>
</dbReference>
<dbReference type="NCBIfam" id="TIGR03240">
    <property type="entry name" value="arg_catab_astD"/>
    <property type="match status" value="1"/>
</dbReference>
<feature type="domain" description="Aldehyde dehydrogenase" evidence="6">
    <location>
        <begin position="13"/>
        <end position="463"/>
    </location>
</feature>
<evidence type="ECO:0000313" key="8">
    <source>
        <dbReference type="Proteomes" id="UP000599578"/>
    </source>
</evidence>
<dbReference type="InterPro" id="IPR016163">
    <property type="entry name" value="Ald_DH_C"/>
</dbReference>
<dbReference type="InterPro" id="IPR029510">
    <property type="entry name" value="Ald_DH_CS_GLU"/>
</dbReference>
<gene>
    <name evidence="4 7" type="primary">astD</name>
    <name evidence="7" type="ORF">GCM10011348_08280</name>
</gene>
<keyword evidence="2 4" id="KW-0560">Oxidoreductase</keyword>
<comment type="similarity">
    <text evidence="4">Belongs to the aldehyde dehydrogenase family. AstD subfamily.</text>
</comment>
<evidence type="ECO:0000256" key="3">
    <source>
        <dbReference type="ARBA" id="ARBA00023027"/>
    </source>
</evidence>
<dbReference type="Gene3D" id="3.40.309.10">
    <property type="entry name" value="Aldehyde Dehydrogenase, Chain A, domain 2"/>
    <property type="match status" value="1"/>
</dbReference>
<dbReference type="NCBIfam" id="NF006992">
    <property type="entry name" value="PRK09457.1"/>
    <property type="match status" value="1"/>
</dbReference>
<organism evidence="7 8">
    <name type="scientific">Marinobacterium nitratireducens</name>
    <dbReference type="NCBI Taxonomy" id="518897"/>
    <lineage>
        <taxon>Bacteria</taxon>
        <taxon>Pseudomonadati</taxon>
        <taxon>Pseudomonadota</taxon>
        <taxon>Gammaproteobacteria</taxon>
        <taxon>Oceanospirillales</taxon>
        <taxon>Oceanospirillaceae</taxon>
        <taxon>Marinobacterium</taxon>
    </lineage>
</organism>
<evidence type="ECO:0000256" key="1">
    <source>
        <dbReference type="ARBA" id="ARBA00022503"/>
    </source>
</evidence>
<proteinExistence type="inferred from homology"/>
<dbReference type="InterPro" id="IPR016162">
    <property type="entry name" value="Ald_DH_N"/>
</dbReference>
<name>A0A917Z888_9GAMM</name>
<sequence>MIEGPSLFINGQWRAGDGADMESVNPANGHHIWRGRSATAEQVDDAVGAAREAFEHWRSQTFEQRATLLRRFVSQIEHHRELLVDTFGQETGKPLWEADTEVAAMIAKADISIQAGLERSGEKHKHNGKVVSALRHRPHGVVAIFGPYNFPAHLPNGHIMPALLAGNTLVFKPSELTPRVAELCLHLWQKADLPDGVLNLVQGGRTTGQALAAHDGIDGLFFTGSASTGSYLHQQFGGHPEKILALEMGGNNPLIFADSGDLDAAVLTTIQSAYLSAGQRCTCARRLFVPRGSRGDDFVERLCQAVLAIETGPYNQQPAPFMGALIDVPALERMLKAQHRLSELGGRVLVSMSQLRPKSALLSPGLIDVSAVKDLPDEEYFGPLLQLLRYDSFDEALQLANRTRFGLSAGLFSENEHLYQRFLQRIRAGIVNWNRPLTGASSSLPFGGVGISGNHRPSAWYAADYCAYPVASLEAEALEMPPQLPPGLSLPAAGGS</sequence>
<keyword evidence="1 4" id="KW-0056">Arginine metabolism</keyword>
<evidence type="ECO:0000259" key="6">
    <source>
        <dbReference type="Pfam" id="PF00171"/>
    </source>
</evidence>
<comment type="function">
    <text evidence="4">Catalyzes the NAD-dependent reduction of succinylglutamate semialdehyde into succinylglutamate.</text>
</comment>
<evidence type="ECO:0000256" key="4">
    <source>
        <dbReference type="HAMAP-Rule" id="MF_01174"/>
    </source>
</evidence>
<dbReference type="GO" id="GO:0043824">
    <property type="term" value="F:succinylglutamate-semialdehyde dehydrogenase activity"/>
    <property type="evidence" value="ECO:0007669"/>
    <property type="project" value="UniProtKB-EC"/>
</dbReference>
<evidence type="ECO:0000313" key="7">
    <source>
        <dbReference type="EMBL" id="GGO77829.1"/>
    </source>
</evidence>
<dbReference type="HAMAP" id="MF_01174">
    <property type="entry name" value="Aldedh_AstD"/>
    <property type="match status" value="1"/>
</dbReference>
<comment type="caution">
    <text evidence="7">The sequence shown here is derived from an EMBL/GenBank/DDBJ whole genome shotgun (WGS) entry which is preliminary data.</text>
</comment>
<dbReference type="FunFam" id="3.40.605.10:FF:000010">
    <property type="entry name" value="N-succinylglutamate 5-semialdehyde dehydrogenase"/>
    <property type="match status" value="1"/>
</dbReference>